<dbReference type="EMBL" id="JAMFLX010000002">
    <property type="protein sequence ID" value="MCL6268831.1"/>
    <property type="molecule type" value="Genomic_DNA"/>
</dbReference>
<evidence type="ECO:0000313" key="2">
    <source>
        <dbReference type="Proteomes" id="UP001203338"/>
    </source>
</evidence>
<gene>
    <name evidence="1" type="ORF">M3P05_02555</name>
</gene>
<dbReference type="PANTHER" id="PTHR35370:SF1">
    <property type="entry name" value="TYPE VI SECRETION SYSTEM COMPONENT TSSF1"/>
    <property type="match status" value="1"/>
</dbReference>
<dbReference type="RefSeq" id="WP_249697661.1">
    <property type="nucleotide sequence ID" value="NZ_JAMFLX010000002.1"/>
</dbReference>
<accession>A0ABT0PC85</accession>
<name>A0ABT0PC85_9GAMM</name>
<dbReference type="InterPro" id="IPR010272">
    <property type="entry name" value="T6SS_TssF"/>
</dbReference>
<comment type="caution">
    <text evidence="1">The sequence shown here is derived from an EMBL/GenBank/DDBJ whole genome shotgun (WGS) entry which is preliminary data.</text>
</comment>
<proteinExistence type="predicted"/>
<evidence type="ECO:0000313" key="1">
    <source>
        <dbReference type="EMBL" id="MCL6268831.1"/>
    </source>
</evidence>
<protein>
    <submittedName>
        <fullName evidence="1">Type VI secretion system baseplate subunit TssF</fullName>
    </submittedName>
</protein>
<dbReference type="Proteomes" id="UP001203338">
    <property type="component" value="Unassembled WGS sequence"/>
</dbReference>
<dbReference type="Pfam" id="PF05947">
    <property type="entry name" value="T6SS_TssF"/>
    <property type="match status" value="1"/>
</dbReference>
<reference evidence="1 2" key="1">
    <citation type="submission" date="2022-05" db="EMBL/GenBank/DDBJ databases">
        <authorList>
            <person name="Park J.-S."/>
        </authorList>
    </citation>
    <scope>NUCLEOTIDE SEQUENCE [LARGE SCALE GENOMIC DNA]</scope>
    <source>
        <strain evidence="1 2">2012CJ34-2</strain>
    </source>
</reference>
<keyword evidence="2" id="KW-1185">Reference proteome</keyword>
<sequence length="586" mass="65869">MNIWQFLREKNNFQSYVEQEIDFLKSYLRNFAQLYPDIAEKIGITGGLPTDTDMTLLLQGMAHLTAGLNQRVDDGYSDICRQLLDIMAQDLMAPLPAVAVSEFTTLQNDQSVVLKKGTRFSIQGDRKTYDAVCPVDINISPWSVEYVDLNRGPFPTNKQICPSAGAGLHLTLAPLQPGLTPAESNLSRLMFYMDPNAAQANVLFDLLMGHLTSIIISIGGELYELDSECLTVSGLSDKWWILPDQNMVFPGLRLLQEFFAYPNCFRFISLDIEVIASQGRSLPLEIWFLLEDAPTTLIGNIGAQHIRLNCFPLINTFSTRLGPQVLDHQQILLPLDSGTVYPDCRVYSIQQVTNISTPSNPQTVPCTHNYEPQSDALGWTMIRQKDSDALLFSDTRRDRNSAEPTPFVVDALCFDSEAKGFIPNALADCHSNIFPGAETRLIDSGYSLRSQSPLDMQSPWSLMSALMLNCQALFRDSKTAQRLNHLLGLFYCRDSGIDSSILTAITDLDYSQEIMPAQSQGCFYTALGCRYWLRINEKSIHGVPVLLFINVIERLLRYWRPFGDYTSLTAGYTNDATWRWTFSENS</sequence>
<dbReference type="PANTHER" id="PTHR35370">
    <property type="entry name" value="CYTOPLASMIC PROTEIN-RELATED-RELATED"/>
    <property type="match status" value="1"/>
</dbReference>
<organism evidence="1 2">
    <name type="scientific">Parendozoicomonas callyspongiae</name>
    <dbReference type="NCBI Taxonomy" id="2942213"/>
    <lineage>
        <taxon>Bacteria</taxon>
        <taxon>Pseudomonadati</taxon>
        <taxon>Pseudomonadota</taxon>
        <taxon>Gammaproteobacteria</taxon>
        <taxon>Oceanospirillales</taxon>
        <taxon>Endozoicomonadaceae</taxon>
        <taxon>Parendozoicomonas</taxon>
    </lineage>
</organism>